<dbReference type="AlphaFoldDB" id="A0A0A9B2T3"/>
<organism evidence="1">
    <name type="scientific">Arundo donax</name>
    <name type="common">Giant reed</name>
    <name type="synonym">Donax arundinaceus</name>
    <dbReference type="NCBI Taxonomy" id="35708"/>
    <lineage>
        <taxon>Eukaryota</taxon>
        <taxon>Viridiplantae</taxon>
        <taxon>Streptophyta</taxon>
        <taxon>Embryophyta</taxon>
        <taxon>Tracheophyta</taxon>
        <taxon>Spermatophyta</taxon>
        <taxon>Magnoliopsida</taxon>
        <taxon>Liliopsida</taxon>
        <taxon>Poales</taxon>
        <taxon>Poaceae</taxon>
        <taxon>PACMAD clade</taxon>
        <taxon>Arundinoideae</taxon>
        <taxon>Arundineae</taxon>
        <taxon>Arundo</taxon>
    </lineage>
</organism>
<dbReference type="EMBL" id="GBRH01241432">
    <property type="protein sequence ID" value="JAD56463.1"/>
    <property type="molecule type" value="Transcribed_RNA"/>
</dbReference>
<name>A0A0A9B2T3_ARUDO</name>
<reference evidence="1" key="1">
    <citation type="submission" date="2014-09" db="EMBL/GenBank/DDBJ databases">
        <authorList>
            <person name="Magalhaes I.L.F."/>
            <person name="Oliveira U."/>
            <person name="Santos F.R."/>
            <person name="Vidigal T.H.D.A."/>
            <person name="Brescovit A.D."/>
            <person name="Santos A.J."/>
        </authorList>
    </citation>
    <scope>NUCLEOTIDE SEQUENCE</scope>
    <source>
        <tissue evidence="1">Shoot tissue taken approximately 20 cm above the soil surface</tissue>
    </source>
</reference>
<protein>
    <submittedName>
        <fullName evidence="1">Uncharacterized protein</fullName>
    </submittedName>
</protein>
<proteinExistence type="predicted"/>
<reference evidence="1" key="2">
    <citation type="journal article" date="2015" name="Data Brief">
        <title>Shoot transcriptome of the giant reed, Arundo donax.</title>
        <authorList>
            <person name="Barrero R.A."/>
            <person name="Guerrero F.D."/>
            <person name="Moolhuijzen P."/>
            <person name="Goolsby J.A."/>
            <person name="Tidwell J."/>
            <person name="Bellgard S.E."/>
            <person name="Bellgard M.I."/>
        </authorList>
    </citation>
    <scope>NUCLEOTIDE SEQUENCE</scope>
    <source>
        <tissue evidence="1">Shoot tissue taken approximately 20 cm above the soil surface</tissue>
    </source>
</reference>
<sequence length="43" mass="5083">MVMSWTLNMFDEMLPKECYGNIHVLSYIVYLVKHSAKFRGTKT</sequence>
<evidence type="ECO:0000313" key="1">
    <source>
        <dbReference type="EMBL" id="JAD56463.1"/>
    </source>
</evidence>
<accession>A0A0A9B2T3</accession>